<dbReference type="InterPro" id="IPR008920">
    <property type="entry name" value="TF_FadR/GntR_C"/>
</dbReference>
<comment type="caution">
    <text evidence="6">The sequence shown here is derived from an EMBL/GenBank/DDBJ whole genome shotgun (WGS) entry which is preliminary data.</text>
</comment>
<dbReference type="CDD" id="cd07377">
    <property type="entry name" value="WHTH_GntR"/>
    <property type="match status" value="1"/>
</dbReference>
<organism evidence="6 7">
    <name type="scientific">Agromyces rhizosphaerae</name>
    <dbReference type="NCBI Taxonomy" id="88374"/>
    <lineage>
        <taxon>Bacteria</taxon>
        <taxon>Bacillati</taxon>
        <taxon>Actinomycetota</taxon>
        <taxon>Actinomycetes</taxon>
        <taxon>Micrococcales</taxon>
        <taxon>Microbacteriaceae</taxon>
        <taxon>Agromyces</taxon>
    </lineage>
</organism>
<dbReference type="PROSITE" id="PS50949">
    <property type="entry name" value="HTH_GNTR"/>
    <property type="match status" value="1"/>
</dbReference>
<dbReference type="InterPro" id="IPR011711">
    <property type="entry name" value="GntR_C"/>
</dbReference>
<dbReference type="EMBL" id="BSDP01000001">
    <property type="protein sequence ID" value="GLI27437.1"/>
    <property type="molecule type" value="Genomic_DNA"/>
</dbReference>
<dbReference type="GO" id="GO:0003677">
    <property type="term" value="F:DNA binding"/>
    <property type="evidence" value="ECO:0007669"/>
    <property type="project" value="UniProtKB-KW"/>
</dbReference>
<dbReference type="SUPFAM" id="SSF46785">
    <property type="entry name" value="Winged helix' DNA-binding domain"/>
    <property type="match status" value="1"/>
</dbReference>
<protein>
    <submittedName>
        <fullName evidence="6">GntR family transcriptional regulator</fullName>
    </submittedName>
</protein>
<gene>
    <name evidence="6" type="ORF">ARHIZOSPH14_16790</name>
</gene>
<dbReference type="PANTHER" id="PTHR43537:SF5">
    <property type="entry name" value="UXU OPERON TRANSCRIPTIONAL REGULATOR"/>
    <property type="match status" value="1"/>
</dbReference>
<dbReference type="Gene3D" id="1.20.120.530">
    <property type="entry name" value="GntR ligand-binding domain-like"/>
    <property type="match status" value="1"/>
</dbReference>
<dbReference type="Proteomes" id="UP001144396">
    <property type="component" value="Unassembled WGS sequence"/>
</dbReference>
<dbReference type="GO" id="GO:0003700">
    <property type="term" value="F:DNA-binding transcription factor activity"/>
    <property type="evidence" value="ECO:0007669"/>
    <property type="project" value="InterPro"/>
</dbReference>
<dbReference type="InterPro" id="IPR036388">
    <property type="entry name" value="WH-like_DNA-bd_sf"/>
</dbReference>
<name>A0A9W6FR98_9MICO</name>
<dbReference type="InterPro" id="IPR000524">
    <property type="entry name" value="Tscrpt_reg_HTH_GntR"/>
</dbReference>
<dbReference type="Pfam" id="PF00392">
    <property type="entry name" value="GntR"/>
    <property type="match status" value="1"/>
</dbReference>
<sequence length="258" mass="28158">MNARAGQAKAGDQATDAAGAPSSDGGAEALRRLAGQHSSGYRSVGVMAYDIIRDAILSGALLPGQKLRQETLAELIGVSRVPVRSALIQLEADGLVELQDRRGAVVKSVSVEQAREVYDIRTLLELEALRRSMEHMTPERLARMRELGRAVDSEQEGGGFIDARTDFYAELYDAERHPVLWETIEQLKLKVGRYVLGWRLVGDDGNGQAHSHSHEHLIDAVEAGDVEHALAVLREHLESVRDAVLALLESEARERAGA</sequence>
<dbReference type="Gene3D" id="1.10.10.10">
    <property type="entry name" value="Winged helix-like DNA-binding domain superfamily/Winged helix DNA-binding domain"/>
    <property type="match status" value="1"/>
</dbReference>
<feature type="region of interest" description="Disordered" evidence="4">
    <location>
        <begin position="1"/>
        <end position="26"/>
    </location>
</feature>
<evidence type="ECO:0000256" key="3">
    <source>
        <dbReference type="ARBA" id="ARBA00023163"/>
    </source>
</evidence>
<dbReference type="SMART" id="SM00345">
    <property type="entry name" value="HTH_GNTR"/>
    <property type="match status" value="1"/>
</dbReference>
<reference evidence="6" key="1">
    <citation type="submission" date="2022-12" db="EMBL/GenBank/DDBJ databases">
        <title>Reference genome sequencing for broad-spectrum identification of bacterial and archaeal isolates by mass spectrometry.</title>
        <authorList>
            <person name="Sekiguchi Y."/>
            <person name="Tourlousse D.M."/>
        </authorList>
    </citation>
    <scope>NUCLEOTIDE SEQUENCE</scope>
    <source>
        <strain evidence="6">14</strain>
    </source>
</reference>
<evidence type="ECO:0000256" key="4">
    <source>
        <dbReference type="SAM" id="MobiDB-lite"/>
    </source>
</evidence>
<keyword evidence="2" id="KW-0238">DNA-binding</keyword>
<keyword evidence="7" id="KW-1185">Reference proteome</keyword>
<proteinExistence type="predicted"/>
<feature type="domain" description="HTH gntR-type" evidence="5">
    <location>
        <begin position="42"/>
        <end position="109"/>
    </location>
</feature>
<dbReference type="RefSeq" id="WP_281883985.1">
    <property type="nucleotide sequence ID" value="NZ_BSDP01000001.1"/>
</dbReference>
<dbReference type="PANTHER" id="PTHR43537">
    <property type="entry name" value="TRANSCRIPTIONAL REGULATOR, GNTR FAMILY"/>
    <property type="match status" value="1"/>
</dbReference>
<evidence type="ECO:0000313" key="6">
    <source>
        <dbReference type="EMBL" id="GLI27437.1"/>
    </source>
</evidence>
<evidence type="ECO:0000256" key="1">
    <source>
        <dbReference type="ARBA" id="ARBA00023015"/>
    </source>
</evidence>
<keyword evidence="1" id="KW-0805">Transcription regulation</keyword>
<feature type="compositionally biased region" description="Low complexity" evidence="4">
    <location>
        <begin position="14"/>
        <end position="26"/>
    </location>
</feature>
<evidence type="ECO:0000313" key="7">
    <source>
        <dbReference type="Proteomes" id="UP001144396"/>
    </source>
</evidence>
<dbReference type="Pfam" id="PF07729">
    <property type="entry name" value="FCD"/>
    <property type="match status" value="1"/>
</dbReference>
<dbReference type="SUPFAM" id="SSF48008">
    <property type="entry name" value="GntR ligand-binding domain-like"/>
    <property type="match status" value="1"/>
</dbReference>
<evidence type="ECO:0000256" key="2">
    <source>
        <dbReference type="ARBA" id="ARBA00023125"/>
    </source>
</evidence>
<dbReference type="SMART" id="SM00895">
    <property type="entry name" value="FCD"/>
    <property type="match status" value="1"/>
</dbReference>
<evidence type="ECO:0000259" key="5">
    <source>
        <dbReference type="PROSITE" id="PS50949"/>
    </source>
</evidence>
<dbReference type="InterPro" id="IPR036390">
    <property type="entry name" value="WH_DNA-bd_sf"/>
</dbReference>
<accession>A0A9W6FR98</accession>
<dbReference type="AlphaFoldDB" id="A0A9W6FR98"/>
<keyword evidence="3" id="KW-0804">Transcription</keyword>